<evidence type="ECO:0000256" key="1">
    <source>
        <dbReference type="ARBA" id="ARBA00022679"/>
    </source>
</evidence>
<dbReference type="InterPro" id="IPR000073">
    <property type="entry name" value="AB_hydrolase_1"/>
</dbReference>
<gene>
    <name evidence="2" type="primary">metXA</name>
    <name evidence="4" type="ORF">GCM10023321_62470</name>
</gene>
<feature type="binding site" evidence="2">
    <location>
        <position position="352"/>
    </location>
    <ligand>
        <name>substrate</name>
    </ligand>
</feature>
<dbReference type="SUPFAM" id="SSF53474">
    <property type="entry name" value="alpha/beta-Hydrolases"/>
    <property type="match status" value="1"/>
</dbReference>
<comment type="similarity">
    <text evidence="2">Belongs to the AB hydrolase superfamily. MetX family.</text>
</comment>
<dbReference type="NCBIfam" id="NF001209">
    <property type="entry name" value="PRK00175.1"/>
    <property type="match status" value="1"/>
</dbReference>
<feature type="binding site" evidence="2">
    <location>
        <position position="230"/>
    </location>
    <ligand>
        <name>substrate</name>
    </ligand>
</feature>
<keyword evidence="2" id="KW-0028">Amino-acid biosynthesis</keyword>
<dbReference type="PANTHER" id="PTHR32268">
    <property type="entry name" value="HOMOSERINE O-ACETYLTRANSFERASE"/>
    <property type="match status" value="1"/>
</dbReference>
<feature type="domain" description="AB hydrolase-1" evidence="3">
    <location>
        <begin position="55"/>
        <end position="354"/>
    </location>
</feature>
<comment type="catalytic activity">
    <reaction evidence="2">
        <text>L-homoserine + acetyl-CoA = O-acetyl-L-homoserine + CoA</text>
        <dbReference type="Rhea" id="RHEA:13701"/>
        <dbReference type="ChEBI" id="CHEBI:57287"/>
        <dbReference type="ChEBI" id="CHEBI:57288"/>
        <dbReference type="ChEBI" id="CHEBI:57476"/>
        <dbReference type="ChEBI" id="CHEBI:57716"/>
        <dbReference type="EC" id="2.3.1.31"/>
    </reaction>
</comment>
<sequence length="371" mass="39514">MTSVQRVTGAWLDGDPAGDRRFVDLPGVELELGGRLPGVRLAYETWGSLSPAKDNAVLVLHALTGDSHATGPPGPGHPTGGWWDGVIGPGLGLDTDRWFVVCSNVLGGCQGSTGPSSPAPDGAPWGSRWPDTTIRDQVTVEFGFADALGIPAWAAVVGGSMGGQRAIEWALCAPDRVRRVVVMAANAEASADQVGTCSIQIDAIRADPRWHGGDYYDDPVGPHVGMGIARRIAHLTYRTAEEVDDRFGRSAQDGTDPLRGGRFAVQSYLQHAEDGLRNRFDAGTYVALTSAMNSHEIGRGRGGTRAALRRLRAEPTIVGVDTDRLYPLRQQVELAEMLGVAPVVLRSERGHDGFLVEVEQVNAVLAEAMGR</sequence>
<comment type="subunit">
    <text evidence="2">Homodimer.</text>
</comment>
<dbReference type="PIRSF" id="PIRSF000443">
    <property type="entry name" value="Homoser_Ac_trans"/>
    <property type="match status" value="1"/>
</dbReference>
<dbReference type="InterPro" id="IPR008220">
    <property type="entry name" value="HAT_MetX-like"/>
</dbReference>
<comment type="subcellular location">
    <subcellularLocation>
        <location evidence="2">Cytoplasm</location>
    </subcellularLocation>
</comment>
<dbReference type="PANTHER" id="PTHR32268:SF11">
    <property type="entry name" value="HOMOSERINE O-ACETYLTRANSFERASE"/>
    <property type="match status" value="1"/>
</dbReference>
<dbReference type="Pfam" id="PF00561">
    <property type="entry name" value="Abhydrolase_1"/>
    <property type="match status" value="1"/>
</dbReference>
<evidence type="ECO:0000259" key="3">
    <source>
        <dbReference type="Pfam" id="PF00561"/>
    </source>
</evidence>
<dbReference type="InterPro" id="IPR029058">
    <property type="entry name" value="AB_hydrolase_fold"/>
</dbReference>
<protein>
    <recommendedName>
        <fullName evidence="2">Homoserine O-acetyltransferase</fullName>
        <shortName evidence="2">HAT</shortName>
        <ecNumber evidence="2">2.3.1.31</ecNumber>
    </recommendedName>
    <alternativeName>
        <fullName evidence="2">Homoserine transacetylase</fullName>
        <shortName evidence="2">HTA</shortName>
    </alternativeName>
</protein>
<dbReference type="Proteomes" id="UP001428817">
    <property type="component" value="Unassembled WGS sequence"/>
</dbReference>
<comment type="pathway">
    <text evidence="2">Amino-acid biosynthesis; L-methionine biosynthesis via de novo pathway; O-acetyl-L-homoserine from L-homoserine: step 1/1.</text>
</comment>
<proteinExistence type="inferred from homology"/>
<comment type="caution">
    <text evidence="4">The sequence shown here is derived from an EMBL/GenBank/DDBJ whole genome shotgun (WGS) entry which is preliminary data.</text>
</comment>
<comment type="caution">
    <text evidence="2">Lacks conserved residue(s) required for the propagation of feature annotation.</text>
</comment>
<evidence type="ECO:0000256" key="2">
    <source>
        <dbReference type="HAMAP-Rule" id="MF_00296"/>
    </source>
</evidence>
<keyword evidence="2" id="KW-0012">Acyltransferase</keyword>
<feature type="active site" description="Nucleophile" evidence="2">
    <location>
        <position position="160"/>
    </location>
</feature>
<reference evidence="5" key="1">
    <citation type="journal article" date="2019" name="Int. J. Syst. Evol. Microbiol.">
        <title>The Global Catalogue of Microorganisms (GCM) 10K type strain sequencing project: providing services to taxonomists for standard genome sequencing and annotation.</title>
        <authorList>
            <consortium name="The Broad Institute Genomics Platform"/>
            <consortium name="The Broad Institute Genome Sequencing Center for Infectious Disease"/>
            <person name="Wu L."/>
            <person name="Ma J."/>
        </authorList>
    </citation>
    <scope>NUCLEOTIDE SEQUENCE [LARGE SCALE GENOMIC DNA]</scope>
    <source>
        <strain evidence="5">JCM 18303</strain>
    </source>
</reference>
<accession>A0ABP9QVU8</accession>
<dbReference type="EC" id="2.3.1.31" evidence="2"/>
<feature type="active site" evidence="2">
    <location>
        <position position="323"/>
    </location>
</feature>
<dbReference type="EMBL" id="BAABJP010000039">
    <property type="protein sequence ID" value="GAA5168435.1"/>
    <property type="molecule type" value="Genomic_DNA"/>
</dbReference>
<keyword evidence="5" id="KW-1185">Reference proteome</keyword>
<dbReference type="RefSeq" id="WP_185065419.1">
    <property type="nucleotide sequence ID" value="NZ_BAABJP010000039.1"/>
</dbReference>
<keyword evidence="1 2" id="KW-0808">Transferase</keyword>
<name>A0ABP9QVU8_9PSEU</name>
<organism evidence="4 5">
    <name type="scientific">Pseudonocardia eucalypti</name>
    <dbReference type="NCBI Taxonomy" id="648755"/>
    <lineage>
        <taxon>Bacteria</taxon>
        <taxon>Bacillati</taxon>
        <taxon>Actinomycetota</taxon>
        <taxon>Actinomycetes</taxon>
        <taxon>Pseudonocardiales</taxon>
        <taxon>Pseudonocardiaceae</taxon>
        <taxon>Pseudonocardia</taxon>
    </lineage>
</organism>
<dbReference type="HAMAP" id="MF_00296">
    <property type="entry name" value="MetX_acyltransf"/>
    <property type="match status" value="1"/>
</dbReference>
<keyword evidence="2" id="KW-0963">Cytoplasm</keyword>
<keyword evidence="2" id="KW-0486">Methionine biosynthesis</keyword>
<evidence type="ECO:0000313" key="5">
    <source>
        <dbReference type="Proteomes" id="UP001428817"/>
    </source>
</evidence>
<comment type="function">
    <text evidence="2">Transfers an acetyl group from acetyl-CoA to L-homoserine, forming acetyl-L-homoserine.</text>
</comment>
<dbReference type="Gene3D" id="3.40.50.1820">
    <property type="entry name" value="alpha/beta hydrolase"/>
    <property type="match status" value="1"/>
</dbReference>
<evidence type="ECO:0000313" key="4">
    <source>
        <dbReference type="EMBL" id="GAA5168435.1"/>
    </source>
</evidence>
<dbReference type="NCBIfam" id="TIGR01392">
    <property type="entry name" value="homoserO_Ac_trn"/>
    <property type="match status" value="1"/>
</dbReference>
<feature type="active site" evidence="2">
    <location>
        <position position="351"/>
    </location>
</feature>